<dbReference type="AlphaFoldDB" id="A0ABD3FIR6"/>
<dbReference type="PROSITE" id="PS50157">
    <property type="entry name" value="ZINC_FINGER_C2H2_2"/>
    <property type="match status" value="1"/>
</dbReference>
<keyword evidence="1" id="KW-0863">Zinc-finger</keyword>
<evidence type="ECO:0000313" key="7">
    <source>
        <dbReference type="Proteomes" id="UP001632037"/>
    </source>
</evidence>
<organism evidence="6 7">
    <name type="scientific">Phytophthora oleae</name>
    <dbReference type="NCBI Taxonomy" id="2107226"/>
    <lineage>
        <taxon>Eukaryota</taxon>
        <taxon>Sar</taxon>
        <taxon>Stramenopiles</taxon>
        <taxon>Oomycota</taxon>
        <taxon>Peronosporomycetes</taxon>
        <taxon>Peronosporales</taxon>
        <taxon>Peronosporaceae</taxon>
        <taxon>Phytophthora</taxon>
    </lineage>
</organism>
<dbReference type="Proteomes" id="UP001632037">
    <property type="component" value="Unassembled WGS sequence"/>
</dbReference>
<evidence type="ECO:0008006" key="8">
    <source>
        <dbReference type="Google" id="ProtNLM"/>
    </source>
</evidence>
<accession>A0ABD3FIR6</accession>
<feature type="region of interest" description="Disordered" evidence="3">
    <location>
        <begin position="206"/>
        <end position="231"/>
    </location>
</feature>
<dbReference type="EMBL" id="JBIMZQ010000016">
    <property type="protein sequence ID" value="KAL3666810.1"/>
    <property type="molecule type" value="Genomic_DNA"/>
</dbReference>
<reference evidence="6 7" key="1">
    <citation type="submission" date="2024-09" db="EMBL/GenBank/DDBJ databases">
        <title>Genome sequencing and assembly of Phytophthora oleae, isolate VK10A, causative agent of rot of olive drupes.</title>
        <authorList>
            <person name="Conti Taguali S."/>
            <person name="Riolo M."/>
            <person name="La Spada F."/>
            <person name="Cacciola S.O."/>
            <person name="Dionisio G."/>
        </authorList>
    </citation>
    <scope>NUCLEOTIDE SEQUENCE [LARGE SCALE GENOMIC DNA]</scope>
    <source>
        <strain evidence="6 7">VK10A</strain>
    </source>
</reference>
<dbReference type="CDD" id="cd19757">
    <property type="entry name" value="Bbox1"/>
    <property type="match status" value="1"/>
</dbReference>
<proteinExistence type="predicted"/>
<evidence type="ECO:0000313" key="6">
    <source>
        <dbReference type="EMBL" id="KAL3666810.1"/>
    </source>
</evidence>
<evidence type="ECO:0000256" key="3">
    <source>
        <dbReference type="SAM" id="MobiDB-lite"/>
    </source>
</evidence>
<dbReference type="InterPro" id="IPR013087">
    <property type="entry name" value="Znf_C2H2_type"/>
</dbReference>
<evidence type="ECO:0000259" key="4">
    <source>
        <dbReference type="PROSITE" id="PS50119"/>
    </source>
</evidence>
<name>A0ABD3FIR6_9STRA</name>
<gene>
    <name evidence="6" type="ORF">V7S43_008429</name>
</gene>
<dbReference type="GO" id="GO:0008270">
    <property type="term" value="F:zinc ion binding"/>
    <property type="evidence" value="ECO:0007669"/>
    <property type="project" value="UniProtKB-KW"/>
</dbReference>
<comment type="caution">
    <text evidence="6">The sequence shown here is derived from an EMBL/GenBank/DDBJ whole genome shotgun (WGS) entry which is preliminary data.</text>
</comment>
<protein>
    <recommendedName>
        <fullName evidence="8">B box-type domain-containing protein</fullName>
    </recommendedName>
</protein>
<keyword evidence="1" id="KW-0862">Zinc</keyword>
<dbReference type="InterPro" id="IPR000315">
    <property type="entry name" value="Znf_B-box"/>
</dbReference>
<evidence type="ECO:0000256" key="2">
    <source>
        <dbReference type="SAM" id="Coils"/>
    </source>
</evidence>
<sequence>MQPLDEQVNPSFASLVEPGQLQRPHCDHCHSAIADYECERCIRRFCRQCELDVHHRLAELALKREESKSDGRPHQEFLKWTSACQECGLRTQEFFCMSCNKYQCEACCASKHRQLDAHFFFCIEGASPKMFPFASWNLMFVEMVKKGKGDLQDRAAAEKASVAFATNLANNKEMEAKYSETEAQVKLETTTAASTNATTAALGNLSIDGVPEDSQAPTQPPASVPKPSSRVNTTSIVDLTLDDESDASSSSPSFRPAAEPHIKEEVRVKSENTWLASATAAQENVVVDVDELMEKTMGDDEDPVLRIMVGEYNELSAKIFEIDQEADSVKKKTKELSSTKPINIQEVLKARALTTKLRKYKAEAEKSRDGVVANLIVYVKSDPDEMKTFIKNCTADVPSAVSAIHRKCATLEANIRSVLENIQKIQRNMEELISLKKDAFAEVTRLGAEIARGEEEIRKWDKERREEFLRLCQFSNSIQTAVREAL</sequence>
<evidence type="ECO:0000256" key="1">
    <source>
        <dbReference type="PROSITE-ProRule" id="PRU00024"/>
    </source>
</evidence>
<feature type="domain" description="B box-type" evidence="4">
    <location>
        <begin position="79"/>
        <end position="123"/>
    </location>
</feature>
<keyword evidence="7" id="KW-1185">Reference proteome</keyword>
<evidence type="ECO:0000259" key="5">
    <source>
        <dbReference type="PROSITE" id="PS50157"/>
    </source>
</evidence>
<feature type="coiled-coil region" evidence="2">
    <location>
        <begin position="408"/>
        <end position="463"/>
    </location>
</feature>
<keyword evidence="2" id="KW-0175">Coiled coil</keyword>
<feature type="domain" description="C2H2-type" evidence="5">
    <location>
        <begin position="36"/>
        <end position="64"/>
    </location>
</feature>
<dbReference type="PROSITE" id="PS50119">
    <property type="entry name" value="ZF_BBOX"/>
    <property type="match status" value="1"/>
</dbReference>
<keyword evidence="1" id="KW-0479">Metal-binding</keyword>